<protein>
    <submittedName>
        <fullName evidence="3">Site-specific integrase</fullName>
    </submittedName>
</protein>
<comment type="caution">
    <text evidence="3">The sequence shown here is derived from an EMBL/GenBank/DDBJ whole genome shotgun (WGS) entry which is preliminary data.</text>
</comment>
<sequence>MESKCYYRELECYHKTDEKIRRRIGIDGYYDLSKLPSQTMQEQFRAFLLDRGRHVSLRTIRHNRKFFEQICAAIQRVRKPPNSFLDWDVAKWVMTLEMWMLENGVPLYRNKVSVYGTESRCEARQIGYLKSILKFLQPEDTRPEREKDVWDLSKLGIQIKGNPIYNVKTLNFIGILQSGMREEVKRAIYLHLKQEKIGTVKREVTSISQFSKYLLDKQIEIQSCAEINRELLEEYLVYKATDGYPGSSSSNNILALQSVLESVGKIFEYDNLEMLFINTDIPPEVQPEFKAHSDAELKRLNAQITKLDVQITRCMVIHQMLGTRISDTLTLRRDCLIKRNGLDIIRIQQVKTRTYEKPISADLAALIQKAIDYTEDRYGATEYIFVDEKDTKRPLQYTTVKHKVLQLILKEDLRDDDGKLFKFNTHMFRRSYGVKLTELHLDDWTIAKLLGHKNVSAVKHYRKMSNQLLADETRRARAEQTRILLKSLDGWGEDYEQIRQNG</sequence>
<dbReference type="SUPFAM" id="SSF56349">
    <property type="entry name" value="DNA breaking-rejoining enzymes"/>
    <property type="match status" value="1"/>
</dbReference>
<evidence type="ECO:0000313" key="3">
    <source>
        <dbReference type="EMBL" id="MCQ5121725.1"/>
    </source>
</evidence>
<name>A0ABT1SKV1_9FIRM</name>
<proteinExistence type="predicted"/>
<evidence type="ECO:0000313" key="4">
    <source>
        <dbReference type="Proteomes" id="UP001524435"/>
    </source>
</evidence>
<gene>
    <name evidence="3" type="ORF">NE663_05550</name>
</gene>
<dbReference type="Gene3D" id="1.10.443.10">
    <property type="entry name" value="Intergrase catalytic core"/>
    <property type="match status" value="1"/>
</dbReference>
<dbReference type="RefSeq" id="WP_256197645.1">
    <property type="nucleotide sequence ID" value="NZ_JANGCH010000006.1"/>
</dbReference>
<dbReference type="Proteomes" id="UP001524435">
    <property type="component" value="Unassembled WGS sequence"/>
</dbReference>
<keyword evidence="1" id="KW-0233">DNA recombination</keyword>
<evidence type="ECO:0000256" key="1">
    <source>
        <dbReference type="ARBA" id="ARBA00023172"/>
    </source>
</evidence>
<keyword evidence="4" id="KW-1185">Reference proteome</keyword>
<reference evidence="3 4" key="1">
    <citation type="submission" date="2022-06" db="EMBL/GenBank/DDBJ databases">
        <title>Isolation of gut microbiota from human fecal samples.</title>
        <authorList>
            <person name="Pamer E.G."/>
            <person name="Barat B."/>
            <person name="Waligurski E."/>
            <person name="Medina S."/>
            <person name="Paddock L."/>
            <person name="Mostad J."/>
        </authorList>
    </citation>
    <scope>NUCLEOTIDE SEQUENCE [LARGE SCALE GENOMIC DNA]</scope>
    <source>
        <strain evidence="3 4">DFI.6.1</strain>
    </source>
</reference>
<dbReference type="InterPro" id="IPR013762">
    <property type="entry name" value="Integrase-like_cat_sf"/>
</dbReference>
<dbReference type="CDD" id="cd00397">
    <property type="entry name" value="DNA_BRE_C"/>
    <property type="match status" value="1"/>
</dbReference>
<accession>A0ABT1SKV1</accession>
<evidence type="ECO:0000259" key="2">
    <source>
        <dbReference type="PROSITE" id="PS51898"/>
    </source>
</evidence>
<dbReference type="InterPro" id="IPR002104">
    <property type="entry name" value="Integrase_catalytic"/>
</dbReference>
<dbReference type="InterPro" id="IPR011010">
    <property type="entry name" value="DNA_brk_join_enz"/>
</dbReference>
<dbReference type="PROSITE" id="PS51898">
    <property type="entry name" value="TYR_RECOMBINASE"/>
    <property type="match status" value="1"/>
</dbReference>
<dbReference type="Pfam" id="PF00589">
    <property type="entry name" value="Phage_integrase"/>
    <property type="match status" value="1"/>
</dbReference>
<feature type="domain" description="Tyr recombinase" evidence="2">
    <location>
        <begin position="287"/>
        <end position="474"/>
    </location>
</feature>
<organism evidence="3 4">
    <name type="scientific">Massilicoli timonensis</name>
    <dbReference type="NCBI Taxonomy" id="2015901"/>
    <lineage>
        <taxon>Bacteria</taxon>
        <taxon>Bacillati</taxon>
        <taxon>Bacillota</taxon>
        <taxon>Erysipelotrichia</taxon>
        <taxon>Erysipelotrichales</taxon>
        <taxon>Erysipelotrichaceae</taxon>
        <taxon>Massilicoli</taxon>
    </lineage>
</organism>
<dbReference type="EMBL" id="JANGCH010000006">
    <property type="protein sequence ID" value="MCQ5121725.1"/>
    <property type="molecule type" value="Genomic_DNA"/>
</dbReference>